<dbReference type="HOGENOM" id="CLU_000604_1_2_12"/>
<dbReference type="SMART" id="SM00382">
    <property type="entry name" value="AAA"/>
    <property type="match status" value="1"/>
</dbReference>
<name>F0RZB4_SPHGB</name>
<dbReference type="Gene3D" id="3.40.50.300">
    <property type="entry name" value="P-loop containing nucleotide triphosphate hydrolases"/>
    <property type="match status" value="1"/>
</dbReference>
<dbReference type="KEGG" id="sbu:SpiBuddy_1570"/>
<evidence type="ECO:0000313" key="6">
    <source>
        <dbReference type="Proteomes" id="UP000008466"/>
    </source>
</evidence>
<dbReference type="InterPro" id="IPR003439">
    <property type="entry name" value="ABC_transporter-like_ATP-bd"/>
</dbReference>
<keyword evidence="6" id="KW-1185">Reference proteome</keyword>
<dbReference type="PANTHER" id="PTHR42939">
    <property type="entry name" value="ABC TRANSPORTER ATP-BINDING PROTEIN ALBC-RELATED"/>
    <property type="match status" value="1"/>
</dbReference>
<evidence type="ECO:0000256" key="3">
    <source>
        <dbReference type="ARBA" id="ARBA00022840"/>
    </source>
</evidence>
<dbReference type="eggNOG" id="COG1131">
    <property type="taxonomic scope" value="Bacteria"/>
</dbReference>
<keyword evidence="2" id="KW-0547">Nucleotide-binding</keyword>
<reference evidence="6" key="1">
    <citation type="submission" date="2011-02" db="EMBL/GenBank/DDBJ databases">
        <title>Complete sequence of Spirochaeta sp. Buddy.</title>
        <authorList>
            <person name="Lucas S."/>
            <person name="Copeland A."/>
            <person name="Lapidus A."/>
            <person name="Cheng J.-F."/>
            <person name="Goodwin L."/>
            <person name="Pitluck S."/>
            <person name="Zeytun A."/>
            <person name="Detter J.C."/>
            <person name="Han C."/>
            <person name="Tapia R."/>
            <person name="Land M."/>
            <person name="Hauser L."/>
            <person name="Kyrpides N."/>
            <person name="Ivanova N."/>
            <person name="Mikhailova N."/>
            <person name="Pagani I."/>
            <person name="Ritalahti K.M."/>
            <person name="Loeffler F.E."/>
            <person name="Woyke T."/>
        </authorList>
    </citation>
    <scope>NUCLEOTIDE SEQUENCE [LARGE SCALE GENOMIC DNA]</scope>
    <source>
        <strain evidence="6">ATCC BAA-1886 / DSM 22777 / Buddy</strain>
    </source>
</reference>
<dbReference type="AlphaFoldDB" id="F0RZB4"/>
<protein>
    <submittedName>
        <fullName evidence="5">ABC transporter related protein</fullName>
    </submittedName>
</protein>
<dbReference type="InterPro" id="IPR051782">
    <property type="entry name" value="ABC_Transporter_VariousFunc"/>
</dbReference>
<feature type="domain" description="ABC transporter" evidence="4">
    <location>
        <begin position="20"/>
        <end position="244"/>
    </location>
</feature>
<proteinExistence type="predicted"/>
<dbReference type="SUPFAM" id="SSF52540">
    <property type="entry name" value="P-loop containing nucleoside triphosphate hydrolases"/>
    <property type="match status" value="1"/>
</dbReference>
<keyword evidence="1" id="KW-0813">Transport</keyword>
<evidence type="ECO:0000256" key="2">
    <source>
        <dbReference type="ARBA" id="ARBA00022741"/>
    </source>
</evidence>
<dbReference type="GO" id="GO:0005524">
    <property type="term" value="F:ATP binding"/>
    <property type="evidence" value="ECO:0007669"/>
    <property type="project" value="UniProtKB-KW"/>
</dbReference>
<evidence type="ECO:0000256" key="1">
    <source>
        <dbReference type="ARBA" id="ARBA00022448"/>
    </source>
</evidence>
<dbReference type="InterPro" id="IPR003593">
    <property type="entry name" value="AAA+_ATPase"/>
</dbReference>
<accession>F0RZB4</accession>
<dbReference type="CDD" id="cd03230">
    <property type="entry name" value="ABC_DR_subfamily_A"/>
    <property type="match status" value="1"/>
</dbReference>
<dbReference type="PROSITE" id="PS50893">
    <property type="entry name" value="ABC_TRANSPORTER_2"/>
    <property type="match status" value="1"/>
</dbReference>
<dbReference type="OrthoDB" id="9804819at2"/>
<dbReference type="Proteomes" id="UP000008466">
    <property type="component" value="Chromosome"/>
</dbReference>
<dbReference type="PANTHER" id="PTHR42939:SF1">
    <property type="entry name" value="ABC TRANSPORTER ATP-BINDING PROTEIN ALBC-RELATED"/>
    <property type="match status" value="1"/>
</dbReference>
<evidence type="ECO:0000259" key="4">
    <source>
        <dbReference type="PROSITE" id="PS50893"/>
    </source>
</evidence>
<dbReference type="InterPro" id="IPR027417">
    <property type="entry name" value="P-loop_NTPase"/>
</dbReference>
<dbReference type="Pfam" id="PF00005">
    <property type="entry name" value="ABC_tran"/>
    <property type="match status" value="1"/>
</dbReference>
<evidence type="ECO:0000313" key="5">
    <source>
        <dbReference type="EMBL" id="ADY13395.1"/>
    </source>
</evidence>
<dbReference type="EMBL" id="CP002541">
    <property type="protein sequence ID" value="ADY13395.1"/>
    <property type="molecule type" value="Genomic_DNA"/>
</dbReference>
<sequence length="294" mass="32931">MASQVVQEAPALAMEMDVAVRMNDIGFSYQSKKLFSHLDLEIRRGNIYGLLGKNGAGKTTLLKLLCGQLFAQSGAIEVFNQNPQKRIPSLLQEIFYLPEEFPLPKMKANEYLAMLSPFYPRFDHTMFGVYCKDFEVDLNQRLDQMSLGQKKKVLLSFGLASNTSLLILDEPTNGLDIPSKRQFRQTVASAMTENRTFIISTHQVRDMENLIDPIIILHDGSVIFNDTVASVADKYVLNLTTSEPKTDTAMYTEKVLGGWMVLSERTEETEGQPLDLETLFNVVVQTSKGTMGGV</sequence>
<organism evidence="5 6">
    <name type="scientific">Sphaerochaeta globosa (strain ATCC BAA-1886 / DSM 22777 / Buddy)</name>
    <name type="common">Spirochaeta sp. (strain Buddy)</name>
    <dbReference type="NCBI Taxonomy" id="158189"/>
    <lineage>
        <taxon>Bacteria</taxon>
        <taxon>Pseudomonadati</taxon>
        <taxon>Spirochaetota</taxon>
        <taxon>Spirochaetia</taxon>
        <taxon>Spirochaetales</taxon>
        <taxon>Sphaerochaetaceae</taxon>
        <taxon>Sphaerochaeta</taxon>
    </lineage>
</organism>
<gene>
    <name evidence="5" type="ordered locus">SpiBuddy_1570</name>
</gene>
<dbReference type="RefSeq" id="WP_013607245.1">
    <property type="nucleotide sequence ID" value="NC_015152.1"/>
</dbReference>
<dbReference type="GO" id="GO:0016887">
    <property type="term" value="F:ATP hydrolysis activity"/>
    <property type="evidence" value="ECO:0007669"/>
    <property type="project" value="InterPro"/>
</dbReference>
<dbReference type="STRING" id="158189.SpiBuddy_1570"/>
<keyword evidence="3" id="KW-0067">ATP-binding</keyword>